<name>A0A562Q8I7_9PSED</name>
<protein>
    <submittedName>
        <fullName evidence="1">Uncharacterized protein</fullName>
    </submittedName>
</protein>
<evidence type="ECO:0000313" key="2">
    <source>
        <dbReference type="Proteomes" id="UP000316905"/>
    </source>
</evidence>
<sequence>MADPDAVHVSQGLQADPCRVATKRGGVVAPCMFSNLTRLYNSVAKKAYLKRLNVLVSYLTGLLASLQIGL</sequence>
<dbReference type="AlphaFoldDB" id="A0A562Q8I7"/>
<evidence type="ECO:0000313" key="1">
    <source>
        <dbReference type="EMBL" id="TWI53039.1"/>
    </source>
</evidence>
<dbReference type="Proteomes" id="UP000316905">
    <property type="component" value="Unassembled WGS sequence"/>
</dbReference>
<comment type="caution">
    <text evidence="1">The sequence shown here is derived from an EMBL/GenBank/DDBJ whole genome shotgun (WGS) entry which is preliminary data.</text>
</comment>
<gene>
    <name evidence="1" type="ORF">IQ22_02878</name>
</gene>
<reference evidence="1 2" key="1">
    <citation type="journal article" date="2015" name="Stand. Genomic Sci.">
        <title>Genomic Encyclopedia of Bacterial and Archaeal Type Strains, Phase III: the genomes of soil and plant-associated and newly described type strains.</title>
        <authorList>
            <person name="Whitman W.B."/>
            <person name="Woyke T."/>
            <person name="Klenk H.P."/>
            <person name="Zhou Y."/>
            <person name="Lilburn T.G."/>
            <person name="Beck B.J."/>
            <person name="De Vos P."/>
            <person name="Vandamme P."/>
            <person name="Eisen J.A."/>
            <person name="Garrity G."/>
            <person name="Hugenholtz P."/>
            <person name="Kyrpides N.C."/>
        </authorList>
    </citation>
    <scope>NUCLEOTIDE SEQUENCE [LARGE SCALE GENOMIC DNA]</scope>
    <source>
        <strain evidence="1 2">CGMCC 1.6858</strain>
    </source>
</reference>
<dbReference type="EMBL" id="VLKY01000009">
    <property type="protein sequence ID" value="TWI53039.1"/>
    <property type="molecule type" value="Genomic_DNA"/>
</dbReference>
<organism evidence="1 2">
    <name type="scientific">Pseudomonas duriflava</name>
    <dbReference type="NCBI Taxonomy" id="459528"/>
    <lineage>
        <taxon>Bacteria</taxon>
        <taxon>Pseudomonadati</taxon>
        <taxon>Pseudomonadota</taxon>
        <taxon>Gammaproteobacteria</taxon>
        <taxon>Pseudomonadales</taxon>
        <taxon>Pseudomonadaceae</taxon>
        <taxon>Pseudomonas</taxon>
    </lineage>
</organism>
<proteinExistence type="predicted"/>
<keyword evidence="2" id="KW-1185">Reference proteome</keyword>
<accession>A0A562Q8I7</accession>